<accession>A0A225EFP0</accession>
<proteinExistence type="predicted"/>
<reference evidence="2" key="1">
    <citation type="submission" date="2017-06" db="EMBL/GenBank/DDBJ databases">
        <title>Genome analysis of Fimbriiglobus ruber SP5, the first member of the order Planctomycetales with confirmed chitinolytic capability.</title>
        <authorList>
            <person name="Ravin N.V."/>
            <person name="Rakitin A.L."/>
            <person name="Ivanova A.A."/>
            <person name="Beletsky A.V."/>
            <person name="Kulichevskaya I.S."/>
            <person name="Mardanov A.V."/>
            <person name="Dedysh S.N."/>
        </authorList>
    </citation>
    <scope>NUCLEOTIDE SEQUENCE [LARGE SCALE GENOMIC DNA]</scope>
    <source>
        <strain evidence="2">SP5</strain>
    </source>
</reference>
<gene>
    <name evidence="1" type="ORF">FRUB_00864</name>
</gene>
<sequence length="40" mass="4281">MSAGGDKCQFIPNTLIHDPGGTVRFYTGQFLPGRELGIEG</sequence>
<evidence type="ECO:0000313" key="1">
    <source>
        <dbReference type="EMBL" id="OWK47165.1"/>
    </source>
</evidence>
<keyword evidence="2" id="KW-1185">Reference proteome</keyword>
<name>A0A225EFP0_9BACT</name>
<comment type="caution">
    <text evidence="1">The sequence shown here is derived from an EMBL/GenBank/DDBJ whole genome shotgun (WGS) entry which is preliminary data.</text>
</comment>
<dbReference type="EMBL" id="NIDE01000001">
    <property type="protein sequence ID" value="OWK47165.1"/>
    <property type="molecule type" value="Genomic_DNA"/>
</dbReference>
<dbReference type="Proteomes" id="UP000214646">
    <property type="component" value="Unassembled WGS sequence"/>
</dbReference>
<protein>
    <submittedName>
        <fullName evidence="1">Uncharacterized protein</fullName>
    </submittedName>
</protein>
<evidence type="ECO:0000313" key="2">
    <source>
        <dbReference type="Proteomes" id="UP000214646"/>
    </source>
</evidence>
<dbReference type="AlphaFoldDB" id="A0A225EFP0"/>
<organism evidence="1 2">
    <name type="scientific">Fimbriiglobus ruber</name>
    <dbReference type="NCBI Taxonomy" id="1908690"/>
    <lineage>
        <taxon>Bacteria</taxon>
        <taxon>Pseudomonadati</taxon>
        <taxon>Planctomycetota</taxon>
        <taxon>Planctomycetia</taxon>
        <taxon>Gemmatales</taxon>
        <taxon>Gemmataceae</taxon>
        <taxon>Fimbriiglobus</taxon>
    </lineage>
</organism>